<reference evidence="11" key="1">
    <citation type="submission" date="2022-11" db="EMBL/GenBank/DDBJ databases">
        <authorList>
            <person name="Hyden B.L."/>
            <person name="Feng K."/>
            <person name="Yates T."/>
            <person name="Jawdy S."/>
            <person name="Smart L.B."/>
            <person name="Muchero W."/>
        </authorList>
    </citation>
    <scope>NUCLEOTIDE SEQUENCE</scope>
    <source>
        <tissue evidence="11">Shoot tip</tissue>
    </source>
</reference>
<evidence type="ECO:0000256" key="8">
    <source>
        <dbReference type="ARBA" id="ARBA00025100"/>
    </source>
</evidence>
<reference evidence="11" key="2">
    <citation type="journal article" date="2023" name="Int. J. Mol. Sci.">
        <title>De Novo Assembly and Annotation of 11 Diverse Shrub Willow (Salix) Genomes Reveals Novel Gene Organization in Sex-Linked Regions.</title>
        <authorList>
            <person name="Hyden B."/>
            <person name="Feng K."/>
            <person name="Yates T.B."/>
            <person name="Jawdy S."/>
            <person name="Cereghino C."/>
            <person name="Smart L.B."/>
            <person name="Muchero W."/>
        </authorList>
    </citation>
    <scope>NUCLEOTIDE SEQUENCE</scope>
    <source>
        <tissue evidence="11">Shoot tip</tissue>
    </source>
</reference>
<gene>
    <name evidence="11" type="ORF">OIU74_005975</name>
</gene>
<comment type="caution">
    <text evidence="11">The sequence shown here is derived from an EMBL/GenBank/DDBJ whole genome shotgun (WGS) entry which is preliminary data.</text>
</comment>
<evidence type="ECO:0000256" key="6">
    <source>
        <dbReference type="ARBA" id="ARBA00023136"/>
    </source>
</evidence>
<keyword evidence="4" id="KW-0256">Endoplasmic reticulum</keyword>
<dbReference type="PANTHER" id="PTHR31651:SF6">
    <property type="entry name" value="PROTEIN PIN-LIKES 1-LIKE"/>
    <property type="match status" value="1"/>
</dbReference>
<accession>A0A9Q0UDC2</accession>
<keyword evidence="6 10" id="KW-0472">Membrane</keyword>
<comment type="similarity">
    <text evidence="9">Belongs to the auxin efflux carrier (TC 2.A.69.2) family.</text>
</comment>
<dbReference type="Pfam" id="PF03547">
    <property type="entry name" value="Mem_trans"/>
    <property type="match status" value="2"/>
</dbReference>
<dbReference type="GO" id="GO:0009734">
    <property type="term" value="P:auxin-activated signaling pathway"/>
    <property type="evidence" value="ECO:0007669"/>
    <property type="project" value="UniProtKB-KW"/>
</dbReference>
<evidence type="ECO:0000256" key="5">
    <source>
        <dbReference type="ARBA" id="ARBA00022989"/>
    </source>
</evidence>
<name>A0A9Q0UDC2_9ROSI</name>
<dbReference type="EMBL" id="JAPFFM010000012">
    <property type="protein sequence ID" value="KAJ6727833.1"/>
    <property type="molecule type" value="Genomic_DNA"/>
</dbReference>
<dbReference type="InterPro" id="IPR004776">
    <property type="entry name" value="Mem_transp_PIN-like"/>
</dbReference>
<evidence type="ECO:0000256" key="4">
    <source>
        <dbReference type="ARBA" id="ARBA00022824"/>
    </source>
</evidence>
<dbReference type="InterPro" id="IPR045033">
    <property type="entry name" value="PILS1/3/4/5/7"/>
</dbReference>
<evidence type="ECO:0000313" key="11">
    <source>
        <dbReference type="EMBL" id="KAJ6727833.1"/>
    </source>
</evidence>
<dbReference type="GO" id="GO:0005789">
    <property type="term" value="C:endoplasmic reticulum membrane"/>
    <property type="evidence" value="ECO:0007669"/>
    <property type="project" value="UniProtKB-SubCell"/>
</dbReference>
<dbReference type="GO" id="GO:0080162">
    <property type="term" value="P:endoplasmic reticulum to cytosol auxin transport"/>
    <property type="evidence" value="ECO:0007669"/>
    <property type="project" value="InterPro"/>
</dbReference>
<dbReference type="PANTHER" id="PTHR31651">
    <property type="match status" value="1"/>
</dbReference>
<feature type="transmembrane region" description="Helical" evidence="10">
    <location>
        <begin position="294"/>
        <end position="314"/>
    </location>
</feature>
<keyword evidence="2" id="KW-0813">Transport</keyword>
<protein>
    <submittedName>
        <fullName evidence="11">PROTEIN PIN-LIKES 3-LIKE ISOFORM X1</fullName>
    </submittedName>
</protein>
<feature type="transmembrane region" description="Helical" evidence="10">
    <location>
        <begin position="31"/>
        <end position="52"/>
    </location>
</feature>
<evidence type="ECO:0000256" key="9">
    <source>
        <dbReference type="ARBA" id="ARBA00025752"/>
    </source>
</evidence>
<feature type="transmembrane region" description="Helical" evidence="10">
    <location>
        <begin position="105"/>
        <end position="124"/>
    </location>
</feature>
<feature type="transmembrane region" description="Helical" evidence="10">
    <location>
        <begin position="64"/>
        <end position="85"/>
    </location>
</feature>
<keyword evidence="7" id="KW-0927">Auxin signaling pathway</keyword>
<evidence type="ECO:0000256" key="10">
    <source>
        <dbReference type="SAM" id="Phobius"/>
    </source>
</evidence>
<evidence type="ECO:0000256" key="2">
    <source>
        <dbReference type="ARBA" id="ARBA00022448"/>
    </source>
</evidence>
<comment type="subcellular location">
    <subcellularLocation>
        <location evidence="1">Endoplasmic reticulum membrane</location>
        <topology evidence="1">Multi-pass membrane protein</topology>
    </subcellularLocation>
</comment>
<evidence type="ECO:0000256" key="1">
    <source>
        <dbReference type="ARBA" id="ARBA00004477"/>
    </source>
</evidence>
<sequence length="316" mass="34560">MNNLVFYLFSPALVVSQLGETITFQSLRTLWFMPVNILLTFIIGSILAWILIKITKTPPHLQGLVTGCCSAGNLGNLLLIIVPAVCMESNSPFGDSTICSINGTTYASLSMAVGAIYIWTYVYIIMRIYADKSAEDTGTNQSISDSESYNALLSRKNSGPSGCSKEDELPLTISEEKSVNKFTEKINLKMVFAPATIAAIFGFIIGIVSPIRKLMIGDSAPLRVIDRILAVRNIFLPIIGIGIVKGAHHFGMVESDSLYQFILLLQFALPPAMTVGVIAQLFEAGEGECSVIMLWSYALSALSLTLWSTFYMWLLQ</sequence>
<dbReference type="Proteomes" id="UP001151752">
    <property type="component" value="Chromosome 11"/>
</dbReference>
<keyword evidence="5 10" id="KW-1133">Transmembrane helix</keyword>
<keyword evidence="3 10" id="KW-0812">Transmembrane</keyword>
<feature type="transmembrane region" description="Helical" evidence="10">
    <location>
        <begin position="228"/>
        <end position="246"/>
    </location>
</feature>
<evidence type="ECO:0000313" key="12">
    <source>
        <dbReference type="Proteomes" id="UP001151752"/>
    </source>
</evidence>
<proteinExistence type="inferred from homology"/>
<organism evidence="11 12">
    <name type="scientific">Salix koriyanagi</name>
    <dbReference type="NCBI Taxonomy" id="2511006"/>
    <lineage>
        <taxon>Eukaryota</taxon>
        <taxon>Viridiplantae</taxon>
        <taxon>Streptophyta</taxon>
        <taxon>Embryophyta</taxon>
        <taxon>Tracheophyta</taxon>
        <taxon>Spermatophyta</taxon>
        <taxon>Magnoliopsida</taxon>
        <taxon>eudicotyledons</taxon>
        <taxon>Gunneridae</taxon>
        <taxon>Pentapetalae</taxon>
        <taxon>rosids</taxon>
        <taxon>fabids</taxon>
        <taxon>Malpighiales</taxon>
        <taxon>Salicaceae</taxon>
        <taxon>Saliceae</taxon>
        <taxon>Salix</taxon>
    </lineage>
</organism>
<feature type="transmembrane region" description="Helical" evidence="10">
    <location>
        <begin position="190"/>
        <end position="208"/>
    </location>
</feature>
<dbReference type="AlphaFoldDB" id="A0A9Q0UDC2"/>
<comment type="function">
    <text evidence="8">Involved in cellular auxin homeostasis by regulating auxin metabolism. Regulates intracellular auxin accumulation at the endoplasmic reticulum and thus auxin availability for nuclear auxin signaling.</text>
</comment>
<keyword evidence="12" id="KW-1185">Reference proteome</keyword>
<evidence type="ECO:0000256" key="7">
    <source>
        <dbReference type="ARBA" id="ARBA00023294"/>
    </source>
</evidence>
<evidence type="ECO:0000256" key="3">
    <source>
        <dbReference type="ARBA" id="ARBA00022692"/>
    </source>
</evidence>
<feature type="transmembrane region" description="Helical" evidence="10">
    <location>
        <begin position="258"/>
        <end position="282"/>
    </location>
</feature>